<evidence type="ECO:0000313" key="4">
    <source>
        <dbReference type="Proteomes" id="UP000183471"/>
    </source>
</evidence>
<dbReference type="EMBL" id="FNKY01000001">
    <property type="protein sequence ID" value="SDQ83242.1"/>
    <property type="molecule type" value="Genomic_DNA"/>
</dbReference>
<comment type="caution">
    <text evidence="3">The sequence shown here is derived from an EMBL/GenBank/DDBJ whole genome shotgun (WGS) entry which is preliminary data.</text>
</comment>
<reference evidence="3 4" key="1">
    <citation type="submission" date="2016-10" db="EMBL/GenBank/DDBJ databases">
        <authorList>
            <person name="Varghese N."/>
            <person name="Submissions S."/>
        </authorList>
    </citation>
    <scope>NUCLEOTIDE SEQUENCE [LARGE SCALE GENOMIC DNA]</scope>
    <source>
        <strain evidence="3 4">Nl1</strain>
    </source>
</reference>
<keyword evidence="4" id="KW-1185">Reference proteome</keyword>
<feature type="chain" id="PRO_5047271435" description="Copper chaperone PCu(A)C" evidence="2">
    <location>
        <begin position="25"/>
        <end position="163"/>
    </location>
</feature>
<protein>
    <recommendedName>
        <fullName evidence="5">Copper chaperone PCu(A)C</fullName>
    </recommendedName>
</protein>
<sequence>MNILRVATFLIGTALMGASLFAAAHTEEYFDSVESPHGGQMRMSGPYHLELVAKDKEIVLYVMDHANSKLSAEGGSGKATIQTGKGKARTSVKLEQAGDNILKGTGEFSIKPETVVTVFVELPGQEAYSASFTPLKPKAKLAMKTKAAKPQADSGDPHHHTHH</sequence>
<dbReference type="RefSeq" id="WP_074632922.1">
    <property type="nucleotide sequence ID" value="NZ_FNKY01000001.1"/>
</dbReference>
<evidence type="ECO:0000256" key="2">
    <source>
        <dbReference type="SAM" id="SignalP"/>
    </source>
</evidence>
<feature type="signal peptide" evidence="2">
    <location>
        <begin position="1"/>
        <end position="24"/>
    </location>
</feature>
<evidence type="ECO:0000256" key="1">
    <source>
        <dbReference type="SAM" id="MobiDB-lite"/>
    </source>
</evidence>
<evidence type="ECO:0008006" key="5">
    <source>
        <dbReference type="Google" id="ProtNLM"/>
    </source>
</evidence>
<proteinExistence type="predicted"/>
<dbReference type="Proteomes" id="UP000183471">
    <property type="component" value="Unassembled WGS sequence"/>
</dbReference>
<organism evidence="3 4">
    <name type="scientific">Nitrosospira multiformis</name>
    <dbReference type="NCBI Taxonomy" id="1231"/>
    <lineage>
        <taxon>Bacteria</taxon>
        <taxon>Pseudomonadati</taxon>
        <taxon>Pseudomonadota</taxon>
        <taxon>Betaproteobacteria</taxon>
        <taxon>Nitrosomonadales</taxon>
        <taxon>Nitrosomonadaceae</taxon>
        <taxon>Nitrosospira</taxon>
    </lineage>
</organism>
<evidence type="ECO:0000313" key="3">
    <source>
        <dbReference type="EMBL" id="SDQ83242.1"/>
    </source>
</evidence>
<feature type="region of interest" description="Disordered" evidence="1">
    <location>
        <begin position="142"/>
        <end position="163"/>
    </location>
</feature>
<accession>A0ABY0THE1</accession>
<gene>
    <name evidence="3" type="ORF">SAMN05216402_2471</name>
</gene>
<name>A0ABY0THE1_9PROT</name>
<keyword evidence="2" id="KW-0732">Signal</keyword>